<comment type="caution">
    <text evidence="3">The sequence shown here is derived from an EMBL/GenBank/DDBJ whole genome shotgun (WGS) entry which is preliminary data.</text>
</comment>
<dbReference type="RefSeq" id="WP_253796056.1">
    <property type="nucleotide sequence ID" value="NZ_BAAAUB010000073.1"/>
</dbReference>
<protein>
    <submittedName>
        <fullName evidence="3">Uncharacterized protein</fullName>
    </submittedName>
</protein>
<gene>
    <name evidence="3" type="ORF">FHR36_002214</name>
</gene>
<keyword evidence="4" id="KW-1185">Reference proteome</keyword>
<feature type="transmembrane region" description="Helical" evidence="2">
    <location>
        <begin position="23"/>
        <end position="46"/>
    </location>
</feature>
<evidence type="ECO:0000256" key="1">
    <source>
        <dbReference type="SAM" id="MobiDB-lite"/>
    </source>
</evidence>
<feature type="transmembrane region" description="Helical" evidence="2">
    <location>
        <begin position="116"/>
        <end position="134"/>
    </location>
</feature>
<accession>A0ABT1IVC9</accession>
<feature type="transmembrane region" description="Helical" evidence="2">
    <location>
        <begin position="78"/>
        <end position="104"/>
    </location>
</feature>
<dbReference type="Proteomes" id="UP001206483">
    <property type="component" value="Unassembled WGS sequence"/>
</dbReference>
<evidence type="ECO:0000256" key="2">
    <source>
        <dbReference type="SAM" id="Phobius"/>
    </source>
</evidence>
<evidence type="ECO:0000313" key="4">
    <source>
        <dbReference type="Proteomes" id="UP001206483"/>
    </source>
</evidence>
<dbReference type="EMBL" id="JAMZDX010000002">
    <property type="protein sequence ID" value="MCP2309090.1"/>
    <property type="molecule type" value="Genomic_DNA"/>
</dbReference>
<feature type="region of interest" description="Disordered" evidence="1">
    <location>
        <begin position="185"/>
        <end position="218"/>
    </location>
</feature>
<proteinExistence type="predicted"/>
<keyword evidence="2" id="KW-0812">Transmembrane</keyword>
<keyword evidence="2" id="KW-0472">Membrane</keyword>
<reference evidence="3 4" key="1">
    <citation type="submission" date="2022-06" db="EMBL/GenBank/DDBJ databases">
        <title>Sequencing the genomes of 1000 actinobacteria strains.</title>
        <authorList>
            <person name="Klenk H.-P."/>
        </authorList>
    </citation>
    <scope>NUCLEOTIDE SEQUENCE [LARGE SCALE GENOMIC DNA]</scope>
    <source>
        <strain evidence="3 4">DSM 41656</strain>
    </source>
</reference>
<sequence>MSETVVEKPHPVPAKSRPLSGPAVATLGLALVAEALVSLSVLVSLWGPLTELTAQQGPRTADWWMLGLGPFRVNANTALLIVVVAASGLGSFVHAATSFASYAGKRSLVRSWVPWYLLRAGIGAALAVLVYFLLRGGLFANGTDGNATNPYGFAGIAGLCGLFSKQATDKLREVFDTILSTKDEAVEERQRQTGVTIPGPAAPVPAPTGSTPAVPPAA</sequence>
<name>A0ABT1IVC9_9ACTN</name>
<organism evidence="3 4">
    <name type="scientific">Kitasatospora paracochleata</name>
    <dbReference type="NCBI Taxonomy" id="58354"/>
    <lineage>
        <taxon>Bacteria</taxon>
        <taxon>Bacillati</taxon>
        <taxon>Actinomycetota</taxon>
        <taxon>Actinomycetes</taxon>
        <taxon>Kitasatosporales</taxon>
        <taxon>Streptomycetaceae</taxon>
        <taxon>Kitasatospora</taxon>
    </lineage>
</organism>
<keyword evidence="2" id="KW-1133">Transmembrane helix</keyword>
<evidence type="ECO:0000313" key="3">
    <source>
        <dbReference type="EMBL" id="MCP2309090.1"/>
    </source>
</evidence>